<accession>A0A7Y1ACT6</accession>
<protein>
    <submittedName>
        <fullName evidence="1">Uncharacterized protein</fullName>
    </submittedName>
</protein>
<dbReference type="EMBL" id="JAAQWG010000092">
    <property type="protein sequence ID" value="NMY13351.1"/>
    <property type="molecule type" value="Genomic_DNA"/>
</dbReference>
<reference evidence="1 2" key="1">
    <citation type="journal article" date="2020" name="Front. Microbiol.">
        <title>Genetic Organization of the aprX-lipA2 Operon Affects the Proteolytic Potential of Pseudomonas Species in Milk.</title>
        <authorList>
            <person name="Maier C."/>
            <person name="Huptas C."/>
            <person name="von Neubeck M."/>
            <person name="Scherer S."/>
            <person name="Wenning M."/>
            <person name="Lucking G."/>
        </authorList>
    </citation>
    <scope>NUCLEOTIDE SEQUENCE [LARGE SCALE GENOMIC DNA]</scope>
    <source>
        <strain evidence="1 2">DSM 16272</strain>
    </source>
</reference>
<comment type="caution">
    <text evidence="1">The sequence shown here is derived from an EMBL/GenBank/DDBJ whole genome shotgun (WGS) entry which is preliminary data.</text>
</comment>
<evidence type="ECO:0000313" key="2">
    <source>
        <dbReference type="Proteomes" id="UP000537729"/>
    </source>
</evidence>
<organism evidence="1 2">
    <name type="scientific">Pseudomonas veronii</name>
    <dbReference type="NCBI Taxonomy" id="76761"/>
    <lineage>
        <taxon>Bacteria</taxon>
        <taxon>Pseudomonadati</taxon>
        <taxon>Pseudomonadota</taxon>
        <taxon>Gammaproteobacteria</taxon>
        <taxon>Pseudomonadales</taxon>
        <taxon>Pseudomonadaceae</taxon>
        <taxon>Pseudomonas</taxon>
    </lineage>
</organism>
<dbReference type="AlphaFoldDB" id="A0A7Y1ACT6"/>
<sequence length="109" mass="11836">MKDIDKSPDQASGDLEEGMKRILAAVTEYGPALCRGYEGVPETAENIQSAFAEHGFSLSLGQAEEVYAFYSQSKWASWLSGGCPTLADAKQMLIEFTTDILTGENHAEL</sequence>
<evidence type="ECO:0000313" key="1">
    <source>
        <dbReference type="EMBL" id="NMY13351.1"/>
    </source>
</evidence>
<dbReference type="Proteomes" id="UP000537729">
    <property type="component" value="Unassembled WGS sequence"/>
</dbReference>
<dbReference type="RefSeq" id="WP_169886522.1">
    <property type="nucleotide sequence ID" value="NZ_JAAQWG010000092.1"/>
</dbReference>
<gene>
    <name evidence="1" type="ORF">HBO38_33990</name>
</gene>
<proteinExistence type="predicted"/>
<name>A0A7Y1ACT6_PSEVE</name>